<dbReference type="Pfam" id="PF12306">
    <property type="entry name" value="PixA"/>
    <property type="match status" value="1"/>
</dbReference>
<gene>
    <name evidence="1" type="ORF">SAMN05443245_3645</name>
</gene>
<name>A0A1H1H945_9BURK</name>
<dbReference type="Gene3D" id="2.60.40.3910">
    <property type="entry name" value="Inclusion body protein"/>
    <property type="match status" value="1"/>
</dbReference>
<organism evidence="1 2">
    <name type="scientific">Paraburkholderia fungorum</name>
    <dbReference type="NCBI Taxonomy" id="134537"/>
    <lineage>
        <taxon>Bacteria</taxon>
        <taxon>Pseudomonadati</taxon>
        <taxon>Pseudomonadota</taxon>
        <taxon>Betaproteobacteria</taxon>
        <taxon>Burkholderiales</taxon>
        <taxon>Burkholderiaceae</taxon>
        <taxon>Paraburkholderia</taxon>
    </lineage>
</organism>
<dbReference type="RefSeq" id="WP_074767211.1">
    <property type="nucleotide sequence ID" value="NZ_FNKP01000002.1"/>
</dbReference>
<dbReference type="EMBL" id="FNKP01000002">
    <property type="protein sequence ID" value="SDR21881.1"/>
    <property type="molecule type" value="Genomic_DNA"/>
</dbReference>
<evidence type="ECO:0000313" key="1">
    <source>
        <dbReference type="EMBL" id="SDR21881.1"/>
    </source>
</evidence>
<accession>A0A1H1H945</accession>
<sequence length="185" mass="20218">MEPVDSIRPASRHINVLIVVDTDQIIDTYGPNCDPCSPIALRYDRPVAICTDAQSKVYGQGTSQLKFLAHVGDVVSVSGVSSCGNAHHAVLLYSLLPPVDGHVFAPAQPVLNVLKHAVEPDPDSPQCHGLPPLRRRANFSRFSSTAQERGVESLAFSFALYRLEDDGGKQMIFGYYRCHFVVTVI</sequence>
<proteinExistence type="predicted"/>
<reference evidence="2" key="1">
    <citation type="submission" date="2016-10" db="EMBL/GenBank/DDBJ databases">
        <authorList>
            <person name="Varghese N."/>
        </authorList>
    </citation>
    <scope>NUCLEOTIDE SEQUENCE [LARGE SCALE GENOMIC DNA]</scope>
    <source>
        <strain evidence="2">GAS106B</strain>
    </source>
</reference>
<dbReference type="AlphaFoldDB" id="A0A1H1H945"/>
<dbReference type="InterPro" id="IPR021087">
    <property type="entry name" value="Uncharacterised_PixA/AidA"/>
</dbReference>
<protein>
    <submittedName>
        <fullName evidence="1">Inclusion body protein</fullName>
    </submittedName>
</protein>
<evidence type="ECO:0000313" key="2">
    <source>
        <dbReference type="Proteomes" id="UP000183487"/>
    </source>
</evidence>
<keyword evidence="2" id="KW-1185">Reference proteome</keyword>
<dbReference type="OrthoDB" id="8705346at2"/>
<dbReference type="Proteomes" id="UP000183487">
    <property type="component" value="Unassembled WGS sequence"/>
</dbReference>
<dbReference type="InterPro" id="IPR038712">
    <property type="entry name" value="PixA-like_sf"/>
</dbReference>